<protein>
    <submittedName>
        <fullName evidence="1">Uncharacterized protein</fullName>
    </submittedName>
</protein>
<dbReference type="KEGG" id="rba:RB5093"/>
<organism evidence="1 2">
    <name type="scientific">Rhodopirellula baltica (strain DSM 10527 / NCIMB 13988 / SH1)</name>
    <dbReference type="NCBI Taxonomy" id="243090"/>
    <lineage>
        <taxon>Bacteria</taxon>
        <taxon>Pseudomonadati</taxon>
        <taxon>Planctomycetota</taxon>
        <taxon>Planctomycetia</taxon>
        <taxon>Pirellulales</taxon>
        <taxon>Pirellulaceae</taxon>
        <taxon>Rhodopirellula</taxon>
    </lineage>
</organism>
<evidence type="ECO:0000313" key="2">
    <source>
        <dbReference type="Proteomes" id="UP000001025"/>
    </source>
</evidence>
<evidence type="ECO:0000313" key="1">
    <source>
        <dbReference type="EMBL" id="CAD78282.1"/>
    </source>
</evidence>
<reference evidence="1 2" key="1">
    <citation type="journal article" date="2003" name="Proc. Natl. Acad. Sci. U.S.A.">
        <title>Complete genome sequence of the marine planctomycete Pirellula sp. strain 1.</title>
        <authorList>
            <person name="Gloeckner F.O."/>
            <person name="Kube M."/>
            <person name="Bauer M."/>
            <person name="Teeling H."/>
            <person name="Lombardot T."/>
            <person name="Ludwig W."/>
            <person name="Gade D."/>
            <person name="Beck A."/>
            <person name="Borzym K."/>
            <person name="Heitmann K."/>
            <person name="Rabus R."/>
            <person name="Schlesner H."/>
            <person name="Amann R."/>
            <person name="Reinhardt R."/>
        </authorList>
    </citation>
    <scope>NUCLEOTIDE SEQUENCE [LARGE SCALE GENOMIC DNA]</scope>
    <source>
        <strain evidence="2">DSM 10527 / NCIMB 13988 / SH1</strain>
    </source>
</reference>
<dbReference type="AlphaFoldDB" id="Q7UGP7"/>
<dbReference type="EMBL" id="BX294141">
    <property type="protein sequence ID" value="CAD78282.1"/>
    <property type="molecule type" value="Genomic_DNA"/>
</dbReference>
<dbReference type="InParanoid" id="Q7UGP7"/>
<dbReference type="STRING" id="243090.RB5093"/>
<dbReference type="HOGENOM" id="CLU_2809562_0_0_0"/>
<keyword evidence="2" id="KW-1185">Reference proteome</keyword>
<gene>
    <name evidence="1" type="ordered locus">RB5093</name>
</gene>
<name>Q7UGP7_RHOBA</name>
<proteinExistence type="predicted"/>
<dbReference type="Proteomes" id="UP000001025">
    <property type="component" value="Chromosome"/>
</dbReference>
<sequence length="67" mass="7264">MNWKAILPDPRFVWSSRHCTVTGFAKNLDASQPKHLNSAEASYGLASHVGQVLPGNQADSLEQSEAV</sequence>
<dbReference type="EnsemblBacteria" id="CAD78282">
    <property type="protein sequence ID" value="CAD78282"/>
    <property type="gene ID" value="RB5093"/>
</dbReference>
<accession>Q7UGP7</accession>